<protein>
    <submittedName>
        <fullName evidence="1">Uncharacterized protein</fullName>
    </submittedName>
</protein>
<gene>
    <name evidence="2" type="ORF">FOZ62_005484</name>
    <name evidence="1" type="ORF">FOZ63_006076</name>
</gene>
<sequence length="138" mass="15993">MLCITNVLERRLEFTISNTTIVALTDQMVMTIDFQGLLKQARADRQREKEGKMIIPKRISPQLVWNLIMRSRGYECGNKHNNVNENNNRNSDGNTGISYALCYTTTRIRLPDIQQIPPRPPRSVMIILDLPRQRRPCP</sequence>
<keyword evidence="3" id="KW-1185">Reference proteome</keyword>
<evidence type="ECO:0000313" key="1">
    <source>
        <dbReference type="EMBL" id="KAF4700783.1"/>
    </source>
</evidence>
<evidence type="ECO:0000313" key="2">
    <source>
        <dbReference type="EMBL" id="KAF4728686.1"/>
    </source>
</evidence>
<name>A0A7J6PXL0_PEROL</name>
<dbReference type="EMBL" id="JABANO010037061">
    <property type="protein sequence ID" value="KAF4700783.1"/>
    <property type="molecule type" value="Genomic_DNA"/>
</dbReference>
<comment type="caution">
    <text evidence="1">The sequence shown here is derived from an EMBL/GenBank/DDBJ whole genome shotgun (WGS) entry which is preliminary data.</text>
</comment>
<evidence type="ECO:0000313" key="4">
    <source>
        <dbReference type="Proteomes" id="UP000574390"/>
    </source>
</evidence>
<dbReference type="Proteomes" id="UP000553632">
    <property type="component" value="Unassembled WGS sequence"/>
</dbReference>
<dbReference type="EMBL" id="JABANM010016907">
    <property type="protein sequence ID" value="KAF4728686.1"/>
    <property type="molecule type" value="Genomic_DNA"/>
</dbReference>
<evidence type="ECO:0000313" key="3">
    <source>
        <dbReference type="Proteomes" id="UP000553632"/>
    </source>
</evidence>
<organism evidence="1 3">
    <name type="scientific">Perkinsus olseni</name>
    <name type="common">Perkinsus atlanticus</name>
    <dbReference type="NCBI Taxonomy" id="32597"/>
    <lineage>
        <taxon>Eukaryota</taxon>
        <taxon>Sar</taxon>
        <taxon>Alveolata</taxon>
        <taxon>Perkinsozoa</taxon>
        <taxon>Perkinsea</taxon>
        <taxon>Perkinsida</taxon>
        <taxon>Perkinsidae</taxon>
        <taxon>Perkinsus</taxon>
    </lineage>
</organism>
<accession>A0A7J6PXL0</accession>
<dbReference type="AlphaFoldDB" id="A0A7J6PXL0"/>
<proteinExistence type="predicted"/>
<dbReference type="Proteomes" id="UP000574390">
    <property type="component" value="Unassembled WGS sequence"/>
</dbReference>
<reference evidence="3 4" key="1">
    <citation type="submission" date="2020-04" db="EMBL/GenBank/DDBJ databases">
        <title>Perkinsus olseni comparative genomics.</title>
        <authorList>
            <person name="Bogema D.R."/>
        </authorList>
    </citation>
    <scope>NUCLEOTIDE SEQUENCE [LARGE SCALE GENOMIC DNA]</scope>
    <source>
        <strain evidence="2">ATCC PRA-205</strain>
        <strain evidence="1 3">ATCC PRA-207</strain>
    </source>
</reference>